<proteinExistence type="predicted"/>
<evidence type="ECO:0000256" key="2">
    <source>
        <dbReference type="ARBA" id="ARBA00022525"/>
    </source>
</evidence>
<organism evidence="10 11">
    <name type="scientific">Folsomia candida</name>
    <name type="common">Springtail</name>
    <dbReference type="NCBI Taxonomy" id="158441"/>
    <lineage>
        <taxon>Eukaryota</taxon>
        <taxon>Metazoa</taxon>
        <taxon>Ecdysozoa</taxon>
        <taxon>Arthropoda</taxon>
        <taxon>Hexapoda</taxon>
        <taxon>Collembola</taxon>
        <taxon>Entomobryomorpha</taxon>
        <taxon>Isotomoidea</taxon>
        <taxon>Isotomidae</taxon>
        <taxon>Proisotominae</taxon>
        <taxon>Folsomia</taxon>
    </lineage>
</organism>
<dbReference type="EMBL" id="LNIX01000006">
    <property type="protein sequence ID" value="OXA52516.1"/>
    <property type="molecule type" value="Genomic_DNA"/>
</dbReference>
<evidence type="ECO:0000256" key="7">
    <source>
        <dbReference type="PIRSR" id="PIRSR619791-2"/>
    </source>
</evidence>
<dbReference type="Gene3D" id="1.10.640.10">
    <property type="entry name" value="Haem peroxidase domain superfamily, animal type"/>
    <property type="match status" value="1"/>
</dbReference>
<feature type="signal peptide" evidence="9">
    <location>
        <begin position="1"/>
        <end position="30"/>
    </location>
</feature>
<evidence type="ECO:0000313" key="11">
    <source>
        <dbReference type="Proteomes" id="UP000198287"/>
    </source>
</evidence>
<dbReference type="FunFam" id="1.10.640.10:FF:000003">
    <property type="entry name" value="chorion peroxidase"/>
    <property type="match status" value="1"/>
</dbReference>
<keyword evidence="4 7" id="KW-0349">Heme</keyword>
<dbReference type="OMA" id="HKRIPLA"/>
<evidence type="ECO:0000256" key="9">
    <source>
        <dbReference type="SAM" id="SignalP"/>
    </source>
</evidence>
<evidence type="ECO:0000256" key="5">
    <source>
        <dbReference type="ARBA" id="ARBA00022729"/>
    </source>
</evidence>
<dbReference type="CDD" id="cd09823">
    <property type="entry name" value="peroxinectin_like"/>
    <property type="match status" value="1"/>
</dbReference>
<dbReference type="PROSITE" id="PS50292">
    <property type="entry name" value="PEROXIDASE_3"/>
    <property type="match status" value="1"/>
</dbReference>
<dbReference type="SUPFAM" id="SSF48113">
    <property type="entry name" value="Heme-dependent peroxidases"/>
    <property type="match status" value="1"/>
</dbReference>
<keyword evidence="3 10" id="KW-0560">Oxidoreductase</keyword>
<dbReference type="PRINTS" id="PR00457">
    <property type="entry name" value="ANPEROXIDASE"/>
</dbReference>
<dbReference type="AlphaFoldDB" id="A0A226E7F3"/>
<accession>A0A226E7F3</accession>
<feature type="compositionally biased region" description="Gly residues" evidence="8">
    <location>
        <begin position="190"/>
        <end position="276"/>
    </location>
</feature>
<evidence type="ECO:0000256" key="1">
    <source>
        <dbReference type="ARBA" id="ARBA00004613"/>
    </source>
</evidence>
<keyword evidence="6" id="KW-0325">Glycoprotein</keyword>
<keyword evidence="11" id="KW-1185">Reference proteome</keyword>
<dbReference type="GO" id="GO:0046872">
    <property type="term" value="F:metal ion binding"/>
    <property type="evidence" value="ECO:0007669"/>
    <property type="project" value="UniProtKB-KW"/>
</dbReference>
<evidence type="ECO:0000256" key="6">
    <source>
        <dbReference type="ARBA" id="ARBA00023180"/>
    </source>
</evidence>
<evidence type="ECO:0000256" key="3">
    <source>
        <dbReference type="ARBA" id="ARBA00022559"/>
    </source>
</evidence>
<dbReference type="OrthoDB" id="823504at2759"/>
<keyword evidence="7" id="KW-0408">Iron</keyword>
<gene>
    <name evidence="10" type="ORF">Fcan01_12575</name>
</gene>
<keyword evidence="3 10" id="KW-0575">Peroxidase</keyword>
<dbReference type="InterPro" id="IPR010255">
    <property type="entry name" value="Haem_peroxidase_sf"/>
</dbReference>
<feature type="binding site" description="axial binding residue" evidence="7">
    <location>
        <position position="796"/>
    </location>
    <ligand>
        <name>heme b</name>
        <dbReference type="ChEBI" id="CHEBI:60344"/>
    </ligand>
    <ligandPart>
        <name>Fe</name>
        <dbReference type="ChEBI" id="CHEBI:18248"/>
    </ligandPart>
</feature>
<feature type="chain" id="PRO_5012149590" evidence="9">
    <location>
        <begin position="31"/>
        <end position="1037"/>
    </location>
</feature>
<reference evidence="10 11" key="1">
    <citation type="submission" date="2015-12" db="EMBL/GenBank/DDBJ databases">
        <title>The genome of Folsomia candida.</title>
        <authorList>
            <person name="Faddeeva A."/>
            <person name="Derks M.F."/>
            <person name="Anvar Y."/>
            <person name="Smit S."/>
            <person name="Van Straalen N."/>
            <person name="Roelofs D."/>
        </authorList>
    </citation>
    <scope>NUCLEOTIDE SEQUENCE [LARGE SCALE GENOMIC DNA]</scope>
    <source>
        <strain evidence="10 11">VU population</strain>
        <tissue evidence="10">Whole body</tissue>
    </source>
</reference>
<dbReference type="InterPro" id="IPR037120">
    <property type="entry name" value="Haem_peroxidase_sf_animal"/>
</dbReference>
<comment type="caution">
    <text evidence="10">The sequence shown here is derived from an EMBL/GenBank/DDBJ whole genome shotgun (WGS) entry which is preliminary data.</text>
</comment>
<dbReference type="Pfam" id="PF03098">
    <property type="entry name" value="An_peroxidase"/>
    <property type="match status" value="1"/>
</dbReference>
<evidence type="ECO:0000313" key="10">
    <source>
        <dbReference type="EMBL" id="OXA52516.1"/>
    </source>
</evidence>
<evidence type="ECO:0000256" key="4">
    <source>
        <dbReference type="ARBA" id="ARBA00022617"/>
    </source>
</evidence>
<sequence length="1037" mass="112020">MTIVKLASSTFRITLAAMVLSSECVHKTSSLESDHFNISIENKNIYQKLPPTTSLLTQPHVHKSDEVQVFDNGTVTNPTTGMFQQQINFDSGSRNYRKRYGGGGGGSWGEYDGGGSFSYEGSYGGGDSGGGGWGYGHKKGTPNHHYNPSVNKYGGGGPISYNPVGGSGGGHSPPKKPNYGSSYVPNHVLPGGGGEGGIKPGSGGHKPSGGGGGGGGGGIGIKPGGGIRPGAGGGIRPGAGGGIRPGAGGGVRPGVGGGGGGHRPGGGDGGSGGGGVIPEIDISEDAITIVLCEVVEKCHIFVHCASYSSDYLGSKERCCFQPRKQEKGMCCDGSYPLTSPNAGRHFSPYPTDTVPVPDISHSSLQTAAAKGYEYQARYRSIENQLLELNIIVEKGTAAHGHLLFFQTTQAMLHAARENFFALKATSYIQDSYFLTNAEAGIGLQGYDFGGTVLEKTCPTKPKCDRVSKYRTADGSCNNPKSPKLGQSSSTLIRLLPPDYADGIWAPRVRKDGTALPSARFITLNIIPDANLPDLRYSHMLMQFGQFIDHDLSHVPIIRFPDMSGIQCCSSMQADVTHPACFPIDIPPNDFNNRGLPCMNFVRSMTAPRLDCSFGHADQLNQVTHWLDASQIYGSTFEAAESLREFSGGRLRISQDGGSGGREFLPESGQEEEKDCAQAAQGNGHCYIAGDKRVNENIALTSVQTIFLREHNRISFELGKVNPHWEDETLYQETRRIVIAEYQHILYNEWLPLIIGRNYMETFGILPLYDGYYKGYDSGVDSRVSNAFTTAAFRMGHSLVQGTLNLQANGGGNVGRLVLRDFLNNPSILPEPGVLDFLTEGLLTQPIQRFDNFVTTELRDHLFETANSPGMDLPALNIQRGRDHGLPSYNEYRDLCRLGKARDFDDLSPIIHPRKIPQLERIYGNVDDIDLFVGGLHETPLPGAVVGPTFACIIGDQFVRSKRGDQYFYDNGGQFSSFSKGQLHEIRSTSMSRILCDNTDEIRSIQPLAFHLPNGRYNPMLPCGSPAIPRLNLRAWRD</sequence>
<dbReference type="PANTHER" id="PTHR11475:SF4">
    <property type="entry name" value="CHORION PEROXIDASE"/>
    <property type="match status" value="1"/>
</dbReference>
<protein>
    <submittedName>
        <fullName evidence="10">Chorion peroxidase</fullName>
    </submittedName>
</protein>
<dbReference type="Proteomes" id="UP000198287">
    <property type="component" value="Unassembled WGS sequence"/>
</dbReference>
<dbReference type="GO" id="GO:0020037">
    <property type="term" value="F:heme binding"/>
    <property type="evidence" value="ECO:0007669"/>
    <property type="project" value="InterPro"/>
</dbReference>
<dbReference type="GO" id="GO:0004601">
    <property type="term" value="F:peroxidase activity"/>
    <property type="evidence" value="ECO:0007669"/>
    <property type="project" value="UniProtKB-KW"/>
</dbReference>
<keyword evidence="2" id="KW-0964">Secreted</keyword>
<dbReference type="PANTHER" id="PTHR11475">
    <property type="entry name" value="OXIDASE/PEROXIDASE"/>
    <property type="match status" value="1"/>
</dbReference>
<dbReference type="GO" id="GO:0005576">
    <property type="term" value="C:extracellular region"/>
    <property type="evidence" value="ECO:0007669"/>
    <property type="project" value="UniProtKB-SubCell"/>
</dbReference>
<comment type="subcellular location">
    <subcellularLocation>
        <location evidence="1">Secreted</location>
    </subcellularLocation>
</comment>
<keyword evidence="7" id="KW-0479">Metal-binding</keyword>
<evidence type="ECO:0000256" key="8">
    <source>
        <dbReference type="SAM" id="MobiDB-lite"/>
    </source>
</evidence>
<name>A0A226E7F3_FOLCA</name>
<dbReference type="GO" id="GO:0006979">
    <property type="term" value="P:response to oxidative stress"/>
    <property type="evidence" value="ECO:0007669"/>
    <property type="project" value="InterPro"/>
</dbReference>
<feature type="region of interest" description="Disordered" evidence="8">
    <location>
        <begin position="162"/>
        <end position="277"/>
    </location>
</feature>
<dbReference type="InterPro" id="IPR019791">
    <property type="entry name" value="Haem_peroxidase_animal"/>
</dbReference>
<keyword evidence="5 9" id="KW-0732">Signal</keyword>